<reference evidence="1 2" key="1">
    <citation type="submission" date="2019-09" db="EMBL/GenBank/DDBJ databases">
        <authorList>
            <person name="Depoorter E."/>
        </authorList>
    </citation>
    <scope>NUCLEOTIDE SEQUENCE [LARGE SCALE GENOMIC DNA]</scope>
    <source>
        <strain evidence="1">R-39750</strain>
    </source>
</reference>
<name>A0A6P2XHH4_BURL3</name>
<proteinExistence type="predicted"/>
<keyword evidence="1" id="KW-0436">Ligase</keyword>
<dbReference type="EMBL" id="CABVQN010000013">
    <property type="protein sequence ID" value="VWD09151.1"/>
    <property type="molecule type" value="Genomic_DNA"/>
</dbReference>
<organism evidence="1 2">
    <name type="scientific">Burkholderia lata (strain ATCC 17760 / DSM 23089 / LMG 22485 / NCIMB 9086 / R18194 / 383)</name>
    <dbReference type="NCBI Taxonomy" id="482957"/>
    <lineage>
        <taxon>Bacteria</taxon>
        <taxon>Pseudomonadati</taxon>
        <taxon>Pseudomonadota</taxon>
        <taxon>Betaproteobacteria</taxon>
        <taxon>Burkholderiales</taxon>
        <taxon>Burkholderiaceae</taxon>
        <taxon>Burkholderia</taxon>
        <taxon>Burkholderia cepacia complex</taxon>
    </lineage>
</organism>
<dbReference type="RefSeq" id="WP_175012965.1">
    <property type="nucleotide sequence ID" value="NZ_CABVQN010000013.1"/>
</dbReference>
<protein>
    <submittedName>
        <fullName evidence="1">5-formyltetrahydrofolate cyclo-ligase</fullName>
    </submittedName>
</protein>
<dbReference type="Proteomes" id="UP000494110">
    <property type="component" value="Unassembled WGS sequence"/>
</dbReference>
<evidence type="ECO:0000313" key="2">
    <source>
        <dbReference type="Proteomes" id="UP000494110"/>
    </source>
</evidence>
<dbReference type="GO" id="GO:0016874">
    <property type="term" value="F:ligase activity"/>
    <property type="evidence" value="ECO:0007669"/>
    <property type="project" value="UniProtKB-KW"/>
</dbReference>
<sequence length="91" mass="9927">MQGRTLLTAGVSIAAGPVGCAAMLLEDGRYEEAADRFSVGEDGRKFVAPAKKNHDIFDWPGHLGVVLEWPYRKSINASLYEFVAQGGKVWC</sequence>
<evidence type="ECO:0000313" key="1">
    <source>
        <dbReference type="EMBL" id="VWD09151.1"/>
    </source>
</evidence>
<gene>
    <name evidence="1" type="ORF">BLA39750_03099</name>
</gene>
<accession>A0A6P2XHH4</accession>
<dbReference type="AlphaFoldDB" id="A0A6P2XHH4"/>